<evidence type="ECO:0000256" key="1">
    <source>
        <dbReference type="SAM" id="MobiDB-lite"/>
    </source>
</evidence>
<dbReference type="EMBL" id="CP097636">
    <property type="protein sequence ID" value="URI11006.1"/>
    <property type="molecule type" value="Genomic_DNA"/>
</dbReference>
<evidence type="ECO:0000313" key="2">
    <source>
        <dbReference type="EMBL" id="URI11006.1"/>
    </source>
</evidence>
<dbReference type="RefSeq" id="WP_250199204.1">
    <property type="nucleotide sequence ID" value="NZ_CP097636.1"/>
</dbReference>
<dbReference type="Proteomes" id="UP001056201">
    <property type="component" value="Chromosome 2"/>
</dbReference>
<evidence type="ECO:0000313" key="3">
    <source>
        <dbReference type="Proteomes" id="UP001056201"/>
    </source>
</evidence>
<proteinExistence type="predicted"/>
<keyword evidence="3" id="KW-1185">Reference proteome</keyword>
<accession>A0ABY4SFP8</accession>
<sequence length="249" mass="27968">MPRQFLYKPPIPQTEPWPPERSEPGLLSDEPARDVYRAACAHLGRALEPLGFKYLKSKQRCIARRSRFTNEVAFQSSHYNVSGRHVQLWMHATVASEELQAWRARCLPPELSSAHVAGGMVHLLGTRFAMVQWELADPQDREQTIQDAIQFIHSEVLPYFERFESVENLLAELATAAVPAFDLVPSVEFSCCFGGTAQAQATLDRFLRDRPDLQAAIAAESVSPSPAALSRPGGYAQQVVFLRHHYNLQ</sequence>
<dbReference type="InterPro" id="IPR025412">
    <property type="entry name" value="DUF4304"/>
</dbReference>
<dbReference type="Pfam" id="PF14137">
    <property type="entry name" value="DUF4304"/>
    <property type="match status" value="1"/>
</dbReference>
<gene>
    <name evidence="2" type="ORF">MW290_18730</name>
</gene>
<protein>
    <submittedName>
        <fullName evidence="2">DUF4304 domain-containing protein</fullName>
    </submittedName>
</protein>
<reference evidence="2" key="1">
    <citation type="submission" date="2022-05" db="EMBL/GenBank/DDBJ databases">
        <title>An RpoN-dependent PEP-CTERM gene is involved in floc formation of an Aquincola tertiaricarbonis strain.</title>
        <authorList>
            <person name="Qiu D."/>
            <person name="Xia M."/>
        </authorList>
    </citation>
    <scope>NUCLEOTIDE SEQUENCE</scope>
    <source>
        <strain evidence="2">RN12</strain>
    </source>
</reference>
<feature type="region of interest" description="Disordered" evidence="1">
    <location>
        <begin position="1"/>
        <end position="28"/>
    </location>
</feature>
<name>A0ABY4SFP8_AQUTE</name>
<organism evidence="2 3">
    <name type="scientific">Aquincola tertiaricarbonis</name>
    <dbReference type="NCBI Taxonomy" id="391953"/>
    <lineage>
        <taxon>Bacteria</taxon>
        <taxon>Pseudomonadati</taxon>
        <taxon>Pseudomonadota</taxon>
        <taxon>Betaproteobacteria</taxon>
        <taxon>Burkholderiales</taxon>
        <taxon>Sphaerotilaceae</taxon>
        <taxon>Aquincola</taxon>
    </lineage>
</organism>